<evidence type="ECO:0000256" key="5">
    <source>
        <dbReference type="ARBA" id="ARBA00044506"/>
    </source>
</evidence>
<keyword evidence="3 7" id="KW-0175">Coiled coil</keyword>
<comment type="subcellular location">
    <subcellularLocation>
        <location evidence="1">Cell projection</location>
        <location evidence="1">Cilium</location>
    </subcellularLocation>
</comment>
<dbReference type="Proteomes" id="UP000224006">
    <property type="component" value="Chromosome X"/>
</dbReference>
<keyword evidence="4" id="KW-0966">Cell projection</keyword>
<comment type="similarity">
    <text evidence="5">Belongs to the CFAP263 family.</text>
</comment>
<keyword evidence="2" id="KW-0970">Cilium biogenesis/degradation</keyword>
<evidence type="ECO:0000256" key="1">
    <source>
        <dbReference type="ARBA" id="ARBA00004138"/>
    </source>
</evidence>
<dbReference type="GeneID" id="40306877"/>
<dbReference type="EMBL" id="NWUJ01000011">
    <property type="protein sequence ID" value="PFH32498.1"/>
    <property type="molecule type" value="Genomic_DNA"/>
</dbReference>
<evidence type="ECO:0000259" key="8">
    <source>
        <dbReference type="Pfam" id="PF13870"/>
    </source>
</evidence>
<protein>
    <recommendedName>
        <fullName evidence="6">Cilia- and flagella-associated protein 263</fullName>
    </recommendedName>
</protein>
<feature type="domain" description="CCDC113/CCDC96 coiled-coil" evidence="8">
    <location>
        <begin position="2"/>
        <end position="168"/>
    </location>
</feature>
<dbReference type="GO" id="GO:0036064">
    <property type="term" value="C:ciliary basal body"/>
    <property type="evidence" value="ECO:0007669"/>
    <property type="project" value="TreeGrafter"/>
</dbReference>
<dbReference type="RefSeq" id="XP_029216507.1">
    <property type="nucleotide sequence ID" value="XM_029360531.1"/>
</dbReference>
<evidence type="ECO:0000256" key="7">
    <source>
        <dbReference type="SAM" id="Coils"/>
    </source>
</evidence>
<evidence type="ECO:0000313" key="9">
    <source>
        <dbReference type="EMBL" id="PFH32498.1"/>
    </source>
</evidence>
<evidence type="ECO:0000256" key="6">
    <source>
        <dbReference type="ARBA" id="ARBA00044798"/>
    </source>
</evidence>
<dbReference type="GO" id="GO:0005930">
    <property type="term" value="C:axoneme"/>
    <property type="evidence" value="ECO:0007669"/>
    <property type="project" value="TreeGrafter"/>
</dbReference>
<dbReference type="OrthoDB" id="10259713at2759"/>
<dbReference type="Pfam" id="PF13870">
    <property type="entry name" value="CCDC113_CCDC96_CC"/>
    <property type="match status" value="1"/>
</dbReference>
<dbReference type="PANTHER" id="PTHR15654:SF2">
    <property type="entry name" value="COILED-COIL DOMAIN-CONTAINING PROTEIN 113"/>
    <property type="match status" value="1"/>
</dbReference>
<feature type="coiled-coil region" evidence="7">
    <location>
        <begin position="39"/>
        <end position="122"/>
    </location>
</feature>
<dbReference type="KEGG" id="bbes:BESB_018160"/>
<keyword evidence="10" id="KW-1185">Reference proteome</keyword>
<evidence type="ECO:0000256" key="3">
    <source>
        <dbReference type="ARBA" id="ARBA00023054"/>
    </source>
</evidence>
<evidence type="ECO:0000313" key="10">
    <source>
        <dbReference type="Proteomes" id="UP000224006"/>
    </source>
</evidence>
<gene>
    <name evidence="9" type="ORF">BESB_018160</name>
</gene>
<reference evidence="9 10" key="1">
    <citation type="submission" date="2017-09" db="EMBL/GenBank/DDBJ databases">
        <title>Genome sequencing of Besnoitia besnoiti strain Bb-Ger1.</title>
        <authorList>
            <person name="Schares G."/>
            <person name="Venepally P."/>
            <person name="Lorenzi H.A."/>
        </authorList>
    </citation>
    <scope>NUCLEOTIDE SEQUENCE [LARGE SCALE GENOMIC DNA]</scope>
    <source>
        <strain evidence="9 10">Bb-Ger1</strain>
    </source>
</reference>
<comment type="caution">
    <text evidence="9">The sequence shown here is derived from an EMBL/GenBank/DDBJ whole genome shotgun (WGS) entry which is preliminary data.</text>
</comment>
<sequence>MQITKLKLHAHQLRQQAQAPARRLRSRFDSGDDLHYIDFHQLQIENEQFAEKIAEANREVLHQKRNCAKTLQTQAQMKQALQAAVEEAKRLEAQIQDRTALLRKAKLDVQKAVKEKDASRNDNKRLHIQSRATLKVPQVLDYVADKAEEYDMQQQVKDWRRKVEVAELEAKRVRQILEGKRLPLETLNSIMNISGTQSADGLQVKESGIQLTLRALRA</sequence>
<dbReference type="PANTHER" id="PTHR15654">
    <property type="entry name" value="COILED-COIL DOMAIN-CONTAINING PROTEIN 113-RELATED"/>
    <property type="match status" value="1"/>
</dbReference>
<organism evidence="9 10">
    <name type="scientific">Besnoitia besnoiti</name>
    <name type="common">Apicomplexan protozoan</name>
    <dbReference type="NCBI Taxonomy" id="94643"/>
    <lineage>
        <taxon>Eukaryota</taxon>
        <taxon>Sar</taxon>
        <taxon>Alveolata</taxon>
        <taxon>Apicomplexa</taxon>
        <taxon>Conoidasida</taxon>
        <taxon>Coccidia</taxon>
        <taxon>Eucoccidiorida</taxon>
        <taxon>Eimeriorina</taxon>
        <taxon>Sarcocystidae</taxon>
        <taxon>Besnoitia</taxon>
    </lineage>
</organism>
<dbReference type="GO" id="GO:0060271">
    <property type="term" value="P:cilium assembly"/>
    <property type="evidence" value="ECO:0007669"/>
    <property type="project" value="TreeGrafter"/>
</dbReference>
<dbReference type="VEuPathDB" id="ToxoDB:BESB_018160"/>
<accession>A0A2A9M1X4</accession>
<evidence type="ECO:0000256" key="4">
    <source>
        <dbReference type="ARBA" id="ARBA00023273"/>
    </source>
</evidence>
<name>A0A2A9M1X4_BESBE</name>
<dbReference type="InterPro" id="IPR025254">
    <property type="entry name" value="CCDC113/CCDC96_CC"/>
</dbReference>
<evidence type="ECO:0000256" key="2">
    <source>
        <dbReference type="ARBA" id="ARBA00022794"/>
    </source>
</evidence>
<dbReference type="AlphaFoldDB" id="A0A2A9M1X4"/>
<proteinExistence type="inferred from homology"/>
<dbReference type="InterPro" id="IPR051885">
    <property type="entry name" value="CC_CF"/>
</dbReference>
<dbReference type="STRING" id="94643.A0A2A9M1X4"/>